<feature type="transmembrane region" description="Helical" evidence="7">
    <location>
        <begin position="220"/>
        <end position="237"/>
    </location>
</feature>
<feature type="domain" description="VTT" evidence="9">
    <location>
        <begin position="74"/>
        <end position="208"/>
    </location>
</feature>
<evidence type="ECO:0000256" key="4">
    <source>
        <dbReference type="ARBA" id="ARBA00022692"/>
    </source>
</evidence>
<feature type="transmembrane region" description="Helical" evidence="7">
    <location>
        <begin position="102"/>
        <end position="124"/>
    </location>
</feature>
<evidence type="ECO:0000313" key="11">
    <source>
        <dbReference type="Proteomes" id="UP000774570"/>
    </source>
</evidence>
<evidence type="ECO:0000256" key="1">
    <source>
        <dbReference type="ARBA" id="ARBA00004651"/>
    </source>
</evidence>
<dbReference type="PANTHER" id="PTHR30353">
    <property type="entry name" value="INNER MEMBRANE PROTEIN DEDA-RELATED"/>
    <property type="match status" value="1"/>
</dbReference>
<feature type="transmembrane region" description="Helical" evidence="7">
    <location>
        <begin position="188"/>
        <end position="208"/>
    </location>
</feature>
<keyword evidence="11" id="KW-1185">Reference proteome</keyword>
<dbReference type="InterPro" id="IPR032816">
    <property type="entry name" value="VTT_dom"/>
</dbReference>
<feature type="transmembrane region" description="Helical" evidence="7">
    <location>
        <begin position="44"/>
        <end position="63"/>
    </location>
</feature>
<keyword evidence="3 7" id="KW-1003">Cell membrane</keyword>
<keyword evidence="5 7" id="KW-1133">Transmembrane helix</keyword>
<evidence type="ECO:0000256" key="6">
    <source>
        <dbReference type="ARBA" id="ARBA00023136"/>
    </source>
</evidence>
<evidence type="ECO:0000256" key="5">
    <source>
        <dbReference type="ARBA" id="ARBA00022989"/>
    </source>
</evidence>
<name>A0ABS7FNM2_9ACTN</name>
<evidence type="ECO:0000256" key="3">
    <source>
        <dbReference type="ARBA" id="ARBA00022475"/>
    </source>
</evidence>
<evidence type="ECO:0000259" key="9">
    <source>
        <dbReference type="Pfam" id="PF09335"/>
    </source>
</evidence>
<evidence type="ECO:0000256" key="8">
    <source>
        <dbReference type="SAM" id="MobiDB-lite"/>
    </source>
</evidence>
<evidence type="ECO:0000256" key="2">
    <source>
        <dbReference type="ARBA" id="ARBA00010792"/>
    </source>
</evidence>
<dbReference type="InterPro" id="IPR032818">
    <property type="entry name" value="DedA-like"/>
</dbReference>
<proteinExistence type="inferred from homology"/>
<feature type="region of interest" description="Disordered" evidence="8">
    <location>
        <begin position="245"/>
        <end position="269"/>
    </location>
</feature>
<comment type="caution">
    <text evidence="10">The sequence shown here is derived from an EMBL/GenBank/DDBJ whole genome shotgun (WGS) entry which is preliminary data.</text>
</comment>
<evidence type="ECO:0000256" key="7">
    <source>
        <dbReference type="RuleBase" id="RU367016"/>
    </source>
</evidence>
<dbReference type="Pfam" id="PF09335">
    <property type="entry name" value="VTT_dom"/>
    <property type="match status" value="1"/>
</dbReference>
<feature type="region of interest" description="Disordered" evidence="8">
    <location>
        <begin position="1"/>
        <end position="20"/>
    </location>
</feature>
<protein>
    <submittedName>
        <fullName evidence="10">DedA family protein</fullName>
    </submittedName>
</protein>
<dbReference type="PANTHER" id="PTHR30353:SF0">
    <property type="entry name" value="TRANSMEMBRANE PROTEIN"/>
    <property type="match status" value="1"/>
</dbReference>
<sequence>MRVRSSRVRPGCAESRKAGAPGGYAHSVDLALIPLDITEWLHPTAWLALFGTFATIGVLAIIFAETGLLFGCILPGDSLLFTAGILTAVTEVQGEHFEPLSLPWLLIGGPIAAIAGAQLGHWLGARYGRKLFDRPDSRIFKQEWVEKAEHYFNRFGPAKAVLLARFIPIVRTFLNPLAGMLGMDARKFLVWNAIGGIVWTDALFLLGHFLGTRVPNIERYILPGVAVILILSVIPIVREMMRGRGGKGNGPNKNVPEESRPSLSGDSYR</sequence>
<reference evidence="10 11" key="1">
    <citation type="submission" date="2021-07" db="EMBL/GenBank/DDBJ databases">
        <title>Actinomadura sp. PM05-2 isolated from lichen.</title>
        <authorList>
            <person name="Somphong A."/>
            <person name="Phongsopitanun W."/>
            <person name="Tanasupawat S."/>
            <person name="Peongsungnone V."/>
        </authorList>
    </citation>
    <scope>NUCLEOTIDE SEQUENCE [LARGE SCALE GENOMIC DNA]</scope>
    <source>
        <strain evidence="10 11">PM05-2</strain>
    </source>
</reference>
<dbReference type="EMBL" id="JAIBOA010000003">
    <property type="protein sequence ID" value="MBW8481982.1"/>
    <property type="molecule type" value="Genomic_DNA"/>
</dbReference>
<accession>A0ABS7FNM2</accession>
<keyword evidence="4 7" id="KW-0812">Transmembrane</keyword>
<comment type="similarity">
    <text evidence="2 7">Belongs to the DedA family.</text>
</comment>
<organism evidence="10 11">
    <name type="scientific">Actinomadura parmotrematis</name>
    <dbReference type="NCBI Taxonomy" id="2864039"/>
    <lineage>
        <taxon>Bacteria</taxon>
        <taxon>Bacillati</taxon>
        <taxon>Actinomycetota</taxon>
        <taxon>Actinomycetes</taxon>
        <taxon>Streptosporangiales</taxon>
        <taxon>Thermomonosporaceae</taxon>
        <taxon>Actinomadura</taxon>
    </lineage>
</organism>
<evidence type="ECO:0000313" key="10">
    <source>
        <dbReference type="EMBL" id="MBW8481982.1"/>
    </source>
</evidence>
<gene>
    <name evidence="10" type="ORF">K1Y72_06365</name>
</gene>
<dbReference type="Proteomes" id="UP000774570">
    <property type="component" value="Unassembled WGS sequence"/>
</dbReference>
<comment type="subcellular location">
    <subcellularLocation>
        <location evidence="1 7">Cell membrane</location>
        <topology evidence="1 7">Multi-pass membrane protein</topology>
    </subcellularLocation>
</comment>
<keyword evidence="6 7" id="KW-0472">Membrane</keyword>